<proteinExistence type="predicted"/>
<dbReference type="InterPro" id="IPR051219">
    <property type="entry name" value="Heterochromatin_chromo-domain"/>
</dbReference>
<dbReference type="PANTHER" id="PTHR22812">
    <property type="entry name" value="CHROMOBOX PROTEIN"/>
    <property type="match status" value="1"/>
</dbReference>
<protein>
    <recommendedName>
        <fullName evidence="3">Chromo domain-containing protein</fullName>
    </recommendedName>
</protein>
<dbReference type="SUPFAM" id="SSF54160">
    <property type="entry name" value="Chromo domain-like"/>
    <property type="match status" value="1"/>
</dbReference>
<dbReference type="CDD" id="cd00024">
    <property type="entry name" value="CD_CSD"/>
    <property type="match status" value="1"/>
</dbReference>
<evidence type="ECO:0000313" key="5">
    <source>
        <dbReference type="EMBL" id="KAL3110330.1"/>
    </source>
</evidence>
<evidence type="ECO:0000256" key="1">
    <source>
        <dbReference type="ARBA" id="ARBA00004123"/>
    </source>
</evidence>
<name>A0ABD2JAU8_9BILA</name>
<evidence type="ECO:0000313" key="6">
    <source>
        <dbReference type="EMBL" id="KAL3110332.1"/>
    </source>
</evidence>
<dbReference type="GO" id="GO:0005634">
    <property type="term" value="C:nucleus"/>
    <property type="evidence" value="ECO:0007669"/>
    <property type="project" value="UniProtKB-SubCell"/>
</dbReference>
<dbReference type="SMART" id="SM00298">
    <property type="entry name" value="CHROMO"/>
    <property type="match status" value="1"/>
</dbReference>
<gene>
    <name evidence="5" type="ORF">niasHT_018868</name>
    <name evidence="6" type="ORF">niasHT_018870</name>
    <name evidence="4" type="ORF">niasHT_028975</name>
</gene>
<dbReference type="PROSITE" id="PS50013">
    <property type="entry name" value="CHROMO_2"/>
    <property type="match status" value="1"/>
</dbReference>
<evidence type="ECO:0000256" key="2">
    <source>
        <dbReference type="ARBA" id="ARBA00023242"/>
    </source>
</evidence>
<dbReference type="Proteomes" id="UP001620626">
    <property type="component" value="Unassembled WGS sequence"/>
</dbReference>
<evidence type="ECO:0000313" key="7">
    <source>
        <dbReference type="Proteomes" id="UP001620626"/>
    </source>
</evidence>
<evidence type="ECO:0000313" key="4">
    <source>
        <dbReference type="EMBL" id="KAL3087669.1"/>
    </source>
</evidence>
<keyword evidence="7" id="KW-1185">Reference proteome</keyword>
<accession>A0ABD2JAU8</accession>
<dbReference type="InterPro" id="IPR023780">
    <property type="entry name" value="Chromo_domain"/>
</dbReference>
<dbReference type="InterPro" id="IPR000953">
    <property type="entry name" value="Chromo/chromo_shadow_dom"/>
</dbReference>
<dbReference type="Pfam" id="PF00385">
    <property type="entry name" value="Chromo"/>
    <property type="match status" value="1"/>
</dbReference>
<organism evidence="4 7">
    <name type="scientific">Heterodera trifolii</name>
    <dbReference type="NCBI Taxonomy" id="157864"/>
    <lineage>
        <taxon>Eukaryota</taxon>
        <taxon>Metazoa</taxon>
        <taxon>Ecdysozoa</taxon>
        <taxon>Nematoda</taxon>
        <taxon>Chromadorea</taxon>
        <taxon>Rhabditida</taxon>
        <taxon>Tylenchina</taxon>
        <taxon>Tylenchomorpha</taxon>
        <taxon>Tylenchoidea</taxon>
        <taxon>Heteroderidae</taxon>
        <taxon>Heteroderinae</taxon>
        <taxon>Heterodera</taxon>
    </lineage>
</organism>
<dbReference type="EMBL" id="JBICBT010001016">
    <property type="protein sequence ID" value="KAL3087669.1"/>
    <property type="molecule type" value="Genomic_DNA"/>
</dbReference>
<keyword evidence="2" id="KW-0539">Nucleus</keyword>
<comment type="subcellular location">
    <subcellularLocation>
        <location evidence="1">Nucleus</location>
    </subcellularLocation>
</comment>
<comment type="caution">
    <text evidence="4">The sequence shown here is derived from an EMBL/GenBank/DDBJ whole genome shotgun (WGS) entry which is preliminary data.</text>
</comment>
<dbReference type="AlphaFoldDB" id="A0ABD2JAU8"/>
<dbReference type="InterPro" id="IPR016197">
    <property type="entry name" value="Chromo-like_dom_sf"/>
</dbReference>
<reference evidence="4 7" key="1">
    <citation type="submission" date="2024-10" db="EMBL/GenBank/DDBJ databases">
        <authorList>
            <person name="Kim D."/>
        </authorList>
    </citation>
    <scope>NUCLEOTIDE SEQUENCE [LARGE SCALE GENOMIC DNA]</scope>
    <source>
        <strain evidence="4">BH-2024</strain>
    </source>
</reference>
<dbReference type="EMBL" id="JBICBT010000543">
    <property type="protein sequence ID" value="KAL3110330.1"/>
    <property type="molecule type" value="Genomic_DNA"/>
</dbReference>
<dbReference type="EMBL" id="JBICBT010000543">
    <property type="protein sequence ID" value="KAL3110332.1"/>
    <property type="molecule type" value="Genomic_DNA"/>
</dbReference>
<evidence type="ECO:0000259" key="3">
    <source>
        <dbReference type="PROSITE" id="PS50013"/>
    </source>
</evidence>
<sequence>MAFSPIFRQFFTFDHNNQIIWDLSGLEENQSVRDESMQIDGTIQSEAFPTEQHQYQNIGEEENEFFEVEHILAHLNDSGNHLYFVKWHGYDVTESTWEPASNFLGEEAVEILVEFEHQRKKKMVEVKLGTLFMYENVPGKLMVKRQTDASMEPQYLFAGQTAWTTNGVNRFGRAELDFATGTMTIPNFSENDVGTYTFPMEKHELKGICLSDVQEATAKTKIVLSKEDY</sequence>
<dbReference type="Gene3D" id="2.40.50.40">
    <property type="match status" value="1"/>
</dbReference>
<feature type="domain" description="Chromo" evidence="3">
    <location>
        <begin position="66"/>
        <end position="127"/>
    </location>
</feature>